<feature type="region of interest" description="Disordered" evidence="1">
    <location>
        <begin position="718"/>
        <end position="745"/>
    </location>
</feature>
<dbReference type="Proteomes" id="UP000183174">
    <property type="component" value="Unassembled WGS sequence"/>
</dbReference>
<feature type="compositionally biased region" description="Polar residues" evidence="1">
    <location>
        <begin position="231"/>
        <end position="248"/>
    </location>
</feature>
<sequence>MDRFNTINPADRESTASDASVEQPQQPHVAFEQHLAGAREAGPVYPHAALYDVTDEDDRLIQAASAAALDRGPPPSKTTVEIYDRRLRKFADALKKSGKSISGLDDDTLAGYAKKLLPGDKVIAPALSMVSQYREPDADAGPISTHYRPSREDERVIRKAANAGFGRRIGKRTAESYASHLRKLAVALRPLSMAELSDDRLLGHADRLFPKDKTLIAALNGLRDYRATTLQNNLGGEGGSSRQVIQPSAPSPMPPADGQPMGSGADGGGSLPPGFDVPQVRHAMGLAAHSPIQSVAQDELFDAADREVLLPATTHAPVPWPTTSSIAPSPVQSVAQEGLFDAADRENLLPASTFDAPVPWPTMSPTIPSPVQGIAQEELFDAADRENLLPTPTFDAPAPWPMMNLTIPSPVQSVSQEELFDAADRENLLLAPPFNAPVPWPTMSLTIPSPVQSVAQEELFDAADRENLLPAPAFDAPVPWPTLSPIIPSPVQSVSQEELFDAATWQPSSRQPNSASEDHPGRMMNQGAAAQTMLEQTVAAAGDAFDASLSVPEDFSHGTQAAPNMMHTLRRWGLLPDAAQRIKTYDIRGERYIAVLGPGGLNDVRLVHLRSPAVGDTFDVSFAVPENFSHHTQLAPDMMLSTLGDWDFLPVAKHPIMNYEIGGERYTAILGPEGPKDVQLIHHPRPGLPGEATPAAPRTSSDIYGGLAPGFDWLAPFESREDPPSALPPSLSLPSAAPASGHQPFPQVPELGELLGDDWTHGPQEASPAVIDILQILGLLPSRDVPMTVFLIHGQRYTAESLAGGGVLLFHRP</sequence>
<name>A0A1C3XKT9_9BRAD</name>
<feature type="compositionally biased region" description="Polar residues" evidence="1">
    <location>
        <begin position="505"/>
        <end position="515"/>
    </location>
</feature>
<dbReference type="RefSeq" id="WP_074448587.1">
    <property type="nucleotide sequence ID" value="NZ_FMAE01000043.1"/>
</dbReference>
<feature type="compositionally biased region" description="Low complexity" evidence="1">
    <location>
        <begin position="728"/>
        <end position="740"/>
    </location>
</feature>
<evidence type="ECO:0000313" key="3">
    <source>
        <dbReference type="Proteomes" id="UP000183174"/>
    </source>
</evidence>
<proteinExistence type="predicted"/>
<gene>
    <name evidence="2" type="ORF">GA0061099_10432</name>
</gene>
<feature type="region of interest" description="Disordered" evidence="1">
    <location>
        <begin position="503"/>
        <end position="523"/>
    </location>
</feature>
<organism evidence="2 3">
    <name type="scientific">Bradyrhizobium yuanmingense</name>
    <dbReference type="NCBI Taxonomy" id="108015"/>
    <lineage>
        <taxon>Bacteria</taxon>
        <taxon>Pseudomonadati</taxon>
        <taxon>Pseudomonadota</taxon>
        <taxon>Alphaproteobacteria</taxon>
        <taxon>Hyphomicrobiales</taxon>
        <taxon>Nitrobacteraceae</taxon>
        <taxon>Bradyrhizobium</taxon>
    </lineage>
</organism>
<feature type="region of interest" description="Disordered" evidence="1">
    <location>
        <begin position="231"/>
        <end position="271"/>
    </location>
</feature>
<reference evidence="2 3" key="1">
    <citation type="submission" date="2016-08" db="EMBL/GenBank/DDBJ databases">
        <authorList>
            <person name="Seilhamer J.J."/>
        </authorList>
    </citation>
    <scope>NUCLEOTIDE SEQUENCE [LARGE SCALE GENOMIC DNA]</scope>
    <source>
        <strain evidence="2 3">CCBAU 10071</strain>
    </source>
</reference>
<evidence type="ECO:0000256" key="1">
    <source>
        <dbReference type="SAM" id="MobiDB-lite"/>
    </source>
</evidence>
<dbReference type="AlphaFoldDB" id="A0A1C3XKT9"/>
<protein>
    <submittedName>
        <fullName evidence="2">Uncharacterized protein</fullName>
    </submittedName>
</protein>
<feature type="region of interest" description="Disordered" evidence="1">
    <location>
        <begin position="677"/>
        <end position="701"/>
    </location>
</feature>
<dbReference type="EMBL" id="FMAE01000043">
    <property type="protein sequence ID" value="SCB52912.1"/>
    <property type="molecule type" value="Genomic_DNA"/>
</dbReference>
<feature type="region of interest" description="Disordered" evidence="1">
    <location>
        <begin position="1"/>
        <end position="37"/>
    </location>
</feature>
<feature type="compositionally biased region" description="Polar residues" evidence="1">
    <location>
        <begin position="16"/>
        <end position="26"/>
    </location>
</feature>
<evidence type="ECO:0000313" key="2">
    <source>
        <dbReference type="EMBL" id="SCB52912.1"/>
    </source>
</evidence>
<accession>A0A1C3XKT9</accession>